<evidence type="ECO:0000313" key="1">
    <source>
        <dbReference type="EMBL" id="AKI78947.1"/>
    </source>
</evidence>
<proteinExistence type="predicted"/>
<protein>
    <submittedName>
        <fullName evidence="1">Ankyrin repeat-containing protein</fullName>
    </submittedName>
</protein>
<dbReference type="Gene3D" id="1.25.40.20">
    <property type="entry name" value="Ankyrin repeat-containing domain"/>
    <property type="match status" value="1"/>
</dbReference>
<accession>A0A0G2Y596</accession>
<evidence type="ECO:0000313" key="2">
    <source>
        <dbReference type="Proteomes" id="UP000241474"/>
    </source>
</evidence>
<organismHost>
    <name type="scientific">Acanthamoeba polyphaga</name>
    <name type="common">Amoeba</name>
    <dbReference type="NCBI Taxonomy" id="5757"/>
</organismHost>
<organism evidence="1 2">
    <name type="scientific">Acanthamoeba polyphaga mimivirus</name>
    <name type="common">APMV</name>
    <dbReference type="NCBI Taxonomy" id="212035"/>
    <lineage>
        <taxon>Viruses</taxon>
        <taxon>Varidnaviria</taxon>
        <taxon>Bamfordvirae</taxon>
        <taxon>Nucleocytoviricota</taxon>
        <taxon>Megaviricetes</taxon>
        <taxon>Imitervirales</taxon>
        <taxon>Mimiviridae</taxon>
        <taxon>Megamimivirinae</taxon>
        <taxon>Mimivirus</taxon>
        <taxon>Mimivirus bradfordmassiliense</taxon>
    </lineage>
</organism>
<reference evidence="1 2" key="1">
    <citation type="submission" date="2014-10" db="EMBL/GenBank/DDBJ databases">
        <title>Pan-genome analysis of Brazilian lineage A amoebal mimiviruses.</title>
        <authorList>
            <person name="Assis F.L."/>
            <person name="Abrahao J.S."/>
            <person name="Kroon E.G."/>
            <person name="Dornas F.P."/>
            <person name="Andrade K.R."/>
            <person name="Borato P.V.M."/>
            <person name="Pilotto M.R."/>
            <person name="Benamar S."/>
            <person name="LaScola B."/>
            <person name="Colson P."/>
        </authorList>
    </citation>
    <scope>NUCLEOTIDE SEQUENCE [LARGE SCALE GENOMIC DNA]</scope>
    <source>
        <strain evidence="1 2">Oyster</strain>
    </source>
</reference>
<dbReference type="EMBL" id="KM982401">
    <property type="protein sequence ID" value="AKI78947.1"/>
    <property type="molecule type" value="Genomic_DNA"/>
</dbReference>
<dbReference type="InterPro" id="IPR036770">
    <property type="entry name" value="Ankyrin_rpt-contain_sf"/>
</dbReference>
<sequence>MEIYADQKYTKLVSHLYYQNSHEIVHSSKIYQLALTNPDILSRYINYPDKSNESHESHDCHDCHESQNSTHYNFRLMEIYHKIIIIDNNMDLLDLLFEIMSDDFRHDDCVILDLAIRHQRIDVFNKYIILGFEFNRLINSSTILDEIILWYHQIKKYDTGIELCDYLIDNGASISIHNYCTIINAFDTLNDKYISFFLNKISLDDLGNLLFWYLRNCYNVNIDIVETILSNGIDINNFHEYSYMLIGKLTVPIMNLFLRYGLIIHDDVIDDACRYGNHLLVDYLMEIGHKPSKQIITNIIENHNVNIIKLFVKYNIDLSDIKPPTSPEITQLVKSLESNGLSIDYVYGYILDKFNLSGKLCI</sequence>
<name>A0A0G2Y596_MIMIV</name>
<dbReference type="Proteomes" id="UP000241474">
    <property type="component" value="Segment"/>
</dbReference>